<evidence type="ECO:0000313" key="1">
    <source>
        <dbReference type="EMBL" id="GLD55996.1"/>
    </source>
</evidence>
<keyword evidence="2" id="KW-1185">Reference proteome</keyword>
<reference evidence="1" key="1">
    <citation type="submission" date="2022-08" db="EMBL/GenBank/DDBJ databases">
        <title>Genome sequencing of akame (Lates japonicus).</title>
        <authorList>
            <person name="Hashiguchi Y."/>
            <person name="Takahashi H."/>
        </authorList>
    </citation>
    <scope>NUCLEOTIDE SEQUENCE</scope>
    <source>
        <strain evidence="1">Kochi</strain>
    </source>
</reference>
<dbReference type="Gene3D" id="2.140.10.30">
    <property type="entry name" value="Dipeptidylpeptidase IV, N-terminal domain"/>
    <property type="match status" value="1"/>
</dbReference>
<proteinExistence type="predicted"/>
<sequence>MEDLESKEFKVHDPCVAWLNENEVALRTREGHVLSFSLNSNLTTTLLDNSSLVSYNSAAYEDRGQVSVLIGSYPRTAGQIDEPT</sequence>
<organism evidence="1 2">
    <name type="scientific">Lates japonicus</name>
    <name type="common">Japanese lates</name>
    <dbReference type="NCBI Taxonomy" id="270547"/>
    <lineage>
        <taxon>Eukaryota</taxon>
        <taxon>Metazoa</taxon>
        <taxon>Chordata</taxon>
        <taxon>Craniata</taxon>
        <taxon>Vertebrata</taxon>
        <taxon>Euteleostomi</taxon>
        <taxon>Actinopterygii</taxon>
        <taxon>Neopterygii</taxon>
        <taxon>Teleostei</taxon>
        <taxon>Neoteleostei</taxon>
        <taxon>Acanthomorphata</taxon>
        <taxon>Carangaria</taxon>
        <taxon>Carangaria incertae sedis</taxon>
        <taxon>Centropomidae</taxon>
        <taxon>Lates</taxon>
    </lineage>
</organism>
<dbReference type="Proteomes" id="UP001279410">
    <property type="component" value="Unassembled WGS sequence"/>
</dbReference>
<dbReference type="EMBL" id="BRZM01007659">
    <property type="protein sequence ID" value="GLD55996.1"/>
    <property type="molecule type" value="Genomic_DNA"/>
</dbReference>
<comment type="caution">
    <text evidence="1">The sequence shown here is derived from an EMBL/GenBank/DDBJ whole genome shotgun (WGS) entry which is preliminary data.</text>
</comment>
<evidence type="ECO:0000313" key="2">
    <source>
        <dbReference type="Proteomes" id="UP001279410"/>
    </source>
</evidence>
<name>A0AAD3R5K1_LATJO</name>
<protein>
    <submittedName>
        <fullName evidence="1">Inactive dipeptidyl peptidase 10-like protein</fullName>
    </submittedName>
</protein>
<accession>A0AAD3R5K1</accession>
<dbReference type="AlphaFoldDB" id="A0AAD3R5K1"/>
<gene>
    <name evidence="1" type="ORF">AKAME5_002982700</name>
</gene>